<keyword evidence="1" id="KW-1133">Transmembrane helix</keyword>
<comment type="caution">
    <text evidence="2">The sequence shown here is derived from an EMBL/GenBank/DDBJ whole genome shotgun (WGS) entry which is preliminary data.</text>
</comment>
<dbReference type="EMBL" id="BJNN01000115">
    <property type="protein sequence ID" value="GEC64294.1"/>
    <property type="molecule type" value="Genomic_DNA"/>
</dbReference>
<sequence>MADDGMTPRSGPTGFGNILRGMLLLGRGRVAGLAYFGNTRDAVLTALAPRIALWLVGGLLTMLHAPDATSVTRWLFSLCMILLPAVLTHALAQRWQRGGLWYRYIAAAWWTDWLSPFVMLAVALLIALGSPALLETFYGGLIINGVGFAYSLWMTWFIARIGLGLGGGRAMLLLGAVLLSLAVMAEITALLPPHYVPWHDFMALPGATSTAKH</sequence>
<reference evidence="2 3" key="1">
    <citation type="submission" date="2019-06" db="EMBL/GenBank/DDBJ databases">
        <title>Whole genome shotgun sequence of Komagataeibacter hansenii NBRC 14820.</title>
        <authorList>
            <person name="Hosoyama A."/>
            <person name="Uohara A."/>
            <person name="Ohji S."/>
            <person name="Ichikawa N."/>
        </authorList>
    </citation>
    <scope>NUCLEOTIDE SEQUENCE [LARGE SCALE GENOMIC DNA]</scope>
    <source>
        <strain evidence="2 3">NBRC 14820</strain>
    </source>
</reference>
<proteinExistence type="predicted"/>
<feature type="transmembrane region" description="Helical" evidence="1">
    <location>
        <begin position="136"/>
        <end position="159"/>
    </location>
</feature>
<gene>
    <name evidence="2" type="ORF">GHA01_21430</name>
</gene>
<dbReference type="Proteomes" id="UP000319478">
    <property type="component" value="Unassembled WGS sequence"/>
</dbReference>
<accession>A0ABQ0SG92</accession>
<keyword evidence="1" id="KW-0472">Membrane</keyword>
<protein>
    <recommendedName>
        <fullName evidence="4">Yip1 domain-containing protein</fullName>
    </recommendedName>
</protein>
<evidence type="ECO:0000313" key="2">
    <source>
        <dbReference type="EMBL" id="GEC64294.1"/>
    </source>
</evidence>
<feature type="transmembrane region" description="Helical" evidence="1">
    <location>
        <begin position="71"/>
        <end position="92"/>
    </location>
</feature>
<keyword evidence="1" id="KW-0812">Transmembrane</keyword>
<feature type="transmembrane region" description="Helical" evidence="1">
    <location>
        <begin position="171"/>
        <end position="191"/>
    </location>
</feature>
<name>A0ABQ0SG92_NOVHA</name>
<feature type="transmembrane region" description="Helical" evidence="1">
    <location>
        <begin position="104"/>
        <end position="130"/>
    </location>
</feature>
<evidence type="ECO:0000313" key="3">
    <source>
        <dbReference type="Proteomes" id="UP000319478"/>
    </source>
</evidence>
<evidence type="ECO:0000256" key="1">
    <source>
        <dbReference type="SAM" id="Phobius"/>
    </source>
</evidence>
<evidence type="ECO:0008006" key="4">
    <source>
        <dbReference type="Google" id="ProtNLM"/>
    </source>
</evidence>
<organism evidence="2 3">
    <name type="scientific">Novacetimonas hansenii</name>
    <name type="common">Komagataeibacter hansenii</name>
    <dbReference type="NCBI Taxonomy" id="436"/>
    <lineage>
        <taxon>Bacteria</taxon>
        <taxon>Pseudomonadati</taxon>
        <taxon>Pseudomonadota</taxon>
        <taxon>Alphaproteobacteria</taxon>
        <taxon>Acetobacterales</taxon>
        <taxon>Acetobacteraceae</taxon>
        <taxon>Novacetimonas</taxon>
    </lineage>
</organism>
<feature type="transmembrane region" description="Helical" evidence="1">
    <location>
        <begin position="43"/>
        <end position="65"/>
    </location>
</feature>
<keyword evidence="3" id="KW-1185">Reference proteome</keyword>